<dbReference type="Proteomes" id="UP000178985">
    <property type="component" value="Unassembled WGS sequence"/>
</dbReference>
<dbReference type="Pfam" id="PF01476">
    <property type="entry name" value="LysM"/>
    <property type="match status" value="2"/>
</dbReference>
<name>A0A1F6V3R2_9BACT</name>
<organism evidence="3 4">
    <name type="scientific">Candidatus Nomurabacteria bacterium RIFCSPHIGHO2_01_FULL_40_20</name>
    <dbReference type="NCBI Taxonomy" id="1801738"/>
    <lineage>
        <taxon>Bacteria</taxon>
        <taxon>Candidatus Nomuraibacteriota</taxon>
    </lineage>
</organism>
<dbReference type="InterPro" id="IPR016047">
    <property type="entry name" value="M23ase_b-sheet_dom"/>
</dbReference>
<dbReference type="PANTHER" id="PTHR21666">
    <property type="entry name" value="PEPTIDASE-RELATED"/>
    <property type="match status" value="1"/>
</dbReference>
<gene>
    <name evidence="3" type="ORF">A2733_00910</name>
</gene>
<feature type="domain" description="LysM" evidence="2">
    <location>
        <begin position="155"/>
        <end position="199"/>
    </location>
</feature>
<dbReference type="InterPro" id="IPR011055">
    <property type="entry name" value="Dup_hybrid_motif"/>
</dbReference>
<dbReference type="SUPFAM" id="SSF51261">
    <property type="entry name" value="Duplicated hybrid motif"/>
    <property type="match status" value="1"/>
</dbReference>
<dbReference type="PANTHER" id="PTHR21666:SF270">
    <property type="entry name" value="MUREIN HYDROLASE ACTIVATOR ENVC"/>
    <property type="match status" value="1"/>
</dbReference>
<accession>A0A1F6V3R2</accession>
<dbReference type="SUPFAM" id="SSF54106">
    <property type="entry name" value="LysM domain"/>
    <property type="match status" value="2"/>
</dbReference>
<dbReference type="Gene3D" id="3.10.350.10">
    <property type="entry name" value="LysM domain"/>
    <property type="match status" value="2"/>
</dbReference>
<dbReference type="InterPro" id="IPR050570">
    <property type="entry name" value="Cell_wall_metabolism_enzyme"/>
</dbReference>
<evidence type="ECO:0000256" key="1">
    <source>
        <dbReference type="SAM" id="MobiDB-lite"/>
    </source>
</evidence>
<dbReference type="CDD" id="cd00118">
    <property type="entry name" value="LysM"/>
    <property type="match status" value="2"/>
</dbReference>
<dbReference type="Gene3D" id="2.70.70.10">
    <property type="entry name" value="Glucose Permease (Domain IIA)"/>
    <property type="match status" value="1"/>
</dbReference>
<dbReference type="InterPro" id="IPR018392">
    <property type="entry name" value="LysM"/>
</dbReference>
<feature type="domain" description="LysM" evidence="2">
    <location>
        <begin position="105"/>
        <end position="149"/>
    </location>
</feature>
<dbReference type="InterPro" id="IPR036779">
    <property type="entry name" value="LysM_dom_sf"/>
</dbReference>
<dbReference type="EMBL" id="MFTO01000003">
    <property type="protein sequence ID" value="OGI64313.1"/>
    <property type="molecule type" value="Genomic_DNA"/>
</dbReference>
<reference evidence="3 4" key="1">
    <citation type="journal article" date="2016" name="Nat. Commun.">
        <title>Thousands of microbial genomes shed light on interconnected biogeochemical processes in an aquifer system.</title>
        <authorList>
            <person name="Anantharaman K."/>
            <person name="Brown C.T."/>
            <person name="Hug L.A."/>
            <person name="Sharon I."/>
            <person name="Castelle C.J."/>
            <person name="Probst A.J."/>
            <person name="Thomas B.C."/>
            <person name="Singh A."/>
            <person name="Wilkins M.J."/>
            <person name="Karaoz U."/>
            <person name="Brodie E.L."/>
            <person name="Williams K.H."/>
            <person name="Hubbard S.S."/>
            <person name="Banfield J.F."/>
        </authorList>
    </citation>
    <scope>NUCLEOTIDE SEQUENCE [LARGE SCALE GENOMIC DNA]</scope>
</reference>
<dbReference type="Pfam" id="PF01551">
    <property type="entry name" value="Peptidase_M23"/>
    <property type="match status" value="1"/>
</dbReference>
<protein>
    <recommendedName>
        <fullName evidence="2">LysM domain-containing protein</fullName>
    </recommendedName>
</protein>
<feature type="compositionally biased region" description="Basic and acidic residues" evidence="1">
    <location>
        <begin position="329"/>
        <end position="340"/>
    </location>
</feature>
<comment type="caution">
    <text evidence="3">The sequence shown here is derived from an EMBL/GenBank/DDBJ whole genome shotgun (WGS) entry which is preliminary data.</text>
</comment>
<dbReference type="CDD" id="cd12797">
    <property type="entry name" value="M23_peptidase"/>
    <property type="match status" value="1"/>
</dbReference>
<sequence>MFGGFVVPARAEAGLLSSIFGTEVSASAEIPSKPGNSQNIALLESNVSTLAMIEDKKDKKTATNEIEQGVDVNIVSENALLPAISPVSATDGIGGGDFSFEEGVDIYVVRSGDTVAGIAEIFEITSDTIYSLNEKKKGDKVKEGDVLLIPNFSGVEHTVTSGQTLQGIANLYKVSIDDIISANDIGEGAKIVVGEKLMIPEGHILNETKPKTSSGIARGSSNIPSVAGYFINPVPGSVKSRGVKKGHAGVDFAAPTGTPILAAASGKILKASLGWNGGYGNMVVIGHPNGTTTLYAHMSKIIATTGAQVAQGDTIGAVGSTGKSTGSHTHFEVKNARNPF</sequence>
<dbReference type="AlphaFoldDB" id="A0A1F6V3R2"/>
<dbReference type="PROSITE" id="PS51782">
    <property type="entry name" value="LYSM"/>
    <property type="match status" value="2"/>
</dbReference>
<evidence type="ECO:0000313" key="3">
    <source>
        <dbReference type="EMBL" id="OGI64313.1"/>
    </source>
</evidence>
<dbReference type="SMART" id="SM00257">
    <property type="entry name" value="LysM"/>
    <property type="match status" value="2"/>
</dbReference>
<proteinExistence type="predicted"/>
<feature type="region of interest" description="Disordered" evidence="1">
    <location>
        <begin position="320"/>
        <end position="340"/>
    </location>
</feature>
<dbReference type="GO" id="GO:0004222">
    <property type="term" value="F:metalloendopeptidase activity"/>
    <property type="evidence" value="ECO:0007669"/>
    <property type="project" value="TreeGrafter"/>
</dbReference>
<evidence type="ECO:0000259" key="2">
    <source>
        <dbReference type="PROSITE" id="PS51782"/>
    </source>
</evidence>
<evidence type="ECO:0000313" key="4">
    <source>
        <dbReference type="Proteomes" id="UP000178985"/>
    </source>
</evidence>